<dbReference type="AlphaFoldDB" id="A0A8J2NWS1"/>
<proteinExistence type="predicted"/>
<gene>
    <name evidence="1" type="ORF">AFUS01_LOCUS12126</name>
</gene>
<feature type="non-terminal residue" evidence="1">
    <location>
        <position position="1"/>
    </location>
</feature>
<dbReference type="EMBL" id="CAJVCH010094751">
    <property type="protein sequence ID" value="CAG7723019.1"/>
    <property type="molecule type" value="Genomic_DNA"/>
</dbReference>
<sequence length="36" mass="3934">GNVSTNTSYAMAGTIVSEERMKNQVVQNAIQDSWFG</sequence>
<accession>A0A8J2NWS1</accession>
<protein>
    <submittedName>
        <fullName evidence="1">Uncharacterized protein</fullName>
    </submittedName>
</protein>
<comment type="caution">
    <text evidence="1">The sequence shown here is derived from an EMBL/GenBank/DDBJ whole genome shotgun (WGS) entry which is preliminary data.</text>
</comment>
<keyword evidence="2" id="KW-1185">Reference proteome</keyword>
<evidence type="ECO:0000313" key="2">
    <source>
        <dbReference type="Proteomes" id="UP000708208"/>
    </source>
</evidence>
<evidence type="ECO:0000313" key="1">
    <source>
        <dbReference type="EMBL" id="CAG7723019.1"/>
    </source>
</evidence>
<name>A0A8J2NWS1_9HEXA</name>
<organism evidence="1 2">
    <name type="scientific">Allacma fusca</name>
    <dbReference type="NCBI Taxonomy" id="39272"/>
    <lineage>
        <taxon>Eukaryota</taxon>
        <taxon>Metazoa</taxon>
        <taxon>Ecdysozoa</taxon>
        <taxon>Arthropoda</taxon>
        <taxon>Hexapoda</taxon>
        <taxon>Collembola</taxon>
        <taxon>Symphypleona</taxon>
        <taxon>Sminthuridae</taxon>
        <taxon>Allacma</taxon>
    </lineage>
</organism>
<dbReference type="Proteomes" id="UP000708208">
    <property type="component" value="Unassembled WGS sequence"/>
</dbReference>
<reference evidence="1" key="1">
    <citation type="submission" date="2021-06" db="EMBL/GenBank/DDBJ databases">
        <authorList>
            <person name="Hodson N. C."/>
            <person name="Mongue J. A."/>
            <person name="Jaron S. K."/>
        </authorList>
    </citation>
    <scope>NUCLEOTIDE SEQUENCE</scope>
</reference>